<feature type="repeat" description="Cell wall-binding" evidence="2">
    <location>
        <begin position="44"/>
        <end position="63"/>
    </location>
</feature>
<comment type="caution">
    <text evidence="4">The sequence shown here is derived from an EMBL/GenBank/DDBJ whole genome shotgun (WGS) entry which is preliminary data.</text>
</comment>
<proteinExistence type="predicted"/>
<feature type="signal peptide" evidence="3">
    <location>
        <begin position="1"/>
        <end position="23"/>
    </location>
</feature>
<dbReference type="STRING" id="467210.HMPREF1866_02238"/>
<name>A0A133ZHE9_9FIRM</name>
<dbReference type="EMBL" id="LSDA01000124">
    <property type="protein sequence ID" value="KXB54874.1"/>
    <property type="molecule type" value="Genomic_DNA"/>
</dbReference>
<gene>
    <name evidence="4" type="ORF">HMPREF1866_02238</name>
</gene>
<reference evidence="5" key="1">
    <citation type="submission" date="2016-01" db="EMBL/GenBank/DDBJ databases">
        <authorList>
            <person name="Mitreva M."/>
            <person name="Pepin K.H."/>
            <person name="Mihindukulasuriya K.A."/>
            <person name="Fulton R."/>
            <person name="Fronick C."/>
            <person name="O'Laughlin M."/>
            <person name="Miner T."/>
            <person name="Herter B."/>
            <person name="Rosa B.A."/>
            <person name="Cordes M."/>
            <person name="Tomlinson C."/>
            <person name="Wollam A."/>
            <person name="Palsikar V.B."/>
            <person name="Mardis E.R."/>
            <person name="Wilson R.K."/>
        </authorList>
    </citation>
    <scope>NUCLEOTIDE SEQUENCE [LARGE SCALE GENOMIC DNA]</scope>
    <source>
        <strain evidence="5">DNF00896</strain>
    </source>
</reference>
<evidence type="ECO:0000313" key="5">
    <source>
        <dbReference type="Proteomes" id="UP000070394"/>
    </source>
</evidence>
<keyword evidence="1" id="KW-0677">Repeat</keyword>
<feature type="repeat" description="Cell wall-binding" evidence="2">
    <location>
        <begin position="64"/>
        <end position="83"/>
    </location>
</feature>
<keyword evidence="3" id="KW-0732">Signal</keyword>
<dbReference type="InterPro" id="IPR018337">
    <property type="entry name" value="Cell_wall/Cho-bd_repeat"/>
</dbReference>
<dbReference type="AlphaFoldDB" id="A0A133ZHE9"/>
<feature type="chain" id="PRO_5007460992" evidence="3">
    <location>
        <begin position="24"/>
        <end position="295"/>
    </location>
</feature>
<dbReference type="Pfam" id="PF19085">
    <property type="entry name" value="Choline_bind_2"/>
    <property type="match status" value="1"/>
</dbReference>
<dbReference type="OrthoDB" id="1998815at2"/>
<dbReference type="PATRIC" id="fig|467210.3.peg.2216"/>
<dbReference type="Proteomes" id="UP000070394">
    <property type="component" value="Unassembled WGS sequence"/>
</dbReference>
<keyword evidence="5" id="KW-1185">Reference proteome</keyword>
<evidence type="ECO:0000256" key="2">
    <source>
        <dbReference type="PROSITE-ProRule" id="PRU00591"/>
    </source>
</evidence>
<evidence type="ECO:0000256" key="1">
    <source>
        <dbReference type="ARBA" id="ARBA00022737"/>
    </source>
</evidence>
<evidence type="ECO:0000313" key="4">
    <source>
        <dbReference type="EMBL" id="KXB54874.1"/>
    </source>
</evidence>
<protein>
    <submittedName>
        <fullName evidence="4">Cell wall-binding repeat protein</fullName>
    </submittedName>
</protein>
<dbReference type="PROSITE" id="PS51170">
    <property type="entry name" value="CW"/>
    <property type="match status" value="2"/>
</dbReference>
<accession>A0A133ZHE9</accession>
<evidence type="ECO:0000256" key="3">
    <source>
        <dbReference type="SAM" id="SignalP"/>
    </source>
</evidence>
<dbReference type="RefSeq" id="WP_060931838.1">
    <property type="nucleotide sequence ID" value="NZ_KQ959840.1"/>
</dbReference>
<dbReference type="Pfam" id="PF01473">
    <property type="entry name" value="Choline_bind_1"/>
    <property type="match status" value="1"/>
</dbReference>
<dbReference type="Gene3D" id="2.10.270.10">
    <property type="entry name" value="Cholin Binding"/>
    <property type="match status" value="1"/>
</dbReference>
<organism evidence="4 5">
    <name type="scientific">Lachnoanaerobaculum saburreum</name>
    <dbReference type="NCBI Taxonomy" id="467210"/>
    <lineage>
        <taxon>Bacteria</taxon>
        <taxon>Bacillati</taxon>
        <taxon>Bacillota</taxon>
        <taxon>Clostridia</taxon>
        <taxon>Lachnospirales</taxon>
        <taxon>Lachnospiraceae</taxon>
        <taxon>Lachnoanaerobaculum</taxon>
    </lineage>
</organism>
<dbReference type="SUPFAM" id="SSF69360">
    <property type="entry name" value="Cell wall binding repeat"/>
    <property type="match status" value="1"/>
</dbReference>
<sequence length="295" mass="32735">MKKLAFGTILVATVISTASTAFAGQWYKEGSNWRYTKDYQYAVQDEWINDSGAWYYLNSGGFMTTGWKDIKGTWYYFDDGGKMASNCWVGNYYLGSNGGMLTNTTTPDGYQVGADGAWISGNSSATSQKQVTLDEARAASSLGKHDYYKYCTQEQANQADAVARNIATRVLSDNSLTTDLAKIRKAASIIYREYNLHNTYGTDANKYYRGPYGVFIAGVYTCAGGARALGRVLDFMGYDWEHANPNQWTHQWCIVNMDGKTGYADAMGYGCGFGTHPYISGDMSQVTEDMMRGLY</sequence>